<dbReference type="AlphaFoldDB" id="A0A9P6TZ09"/>
<dbReference type="EMBL" id="JAAAJA010000546">
    <property type="protein sequence ID" value="KAG0252095.1"/>
    <property type="molecule type" value="Genomic_DNA"/>
</dbReference>
<sequence length="447" mass="50886">MVLNFSDEETAWIQEVSDRSPGTYFDTFGIEDKQRGHLRYARLLEVADLRDNLRRQLSDEFSIWKIDKAPRFWLNRRARLASINTATTLIEGSEPYAEEAILHNAAIVRDTLDMRGSVSISGSGVVTTSQADVNLIDEANEDSEATVTAAPEPADSFEVDEDERAELLANIDQARHVDCDEWKFEDNCLACLFQDYQRVCVQALHEKIIKKSEIADVMAITGVFAPFIPTVRMTEVFGRRTLEKLLEPVRFPDPMIDDAAVVKAVRLCINNDKDKSSEALRGLDRKIRIMFEIFPNTSSEVQRKQGLKPDRPDVVLKARDQEVFYGEVTGLSQENSDWKNKWDLFRLSRFGKAFLDNGNDFAPLLQVVYTNGTYMRMSVKLRGIYLLEEVGSFIIPTTIPMVPALLVTLPTLFAAERDLKRILAGDLNHRKRSWGYKDILNAKKRLV</sequence>
<accession>A0A9P6TZ09</accession>
<organism evidence="1 2">
    <name type="scientific">Mortierella polycephala</name>
    <dbReference type="NCBI Taxonomy" id="41804"/>
    <lineage>
        <taxon>Eukaryota</taxon>
        <taxon>Fungi</taxon>
        <taxon>Fungi incertae sedis</taxon>
        <taxon>Mucoromycota</taxon>
        <taxon>Mortierellomycotina</taxon>
        <taxon>Mortierellomycetes</taxon>
        <taxon>Mortierellales</taxon>
        <taxon>Mortierellaceae</taxon>
        <taxon>Mortierella</taxon>
    </lineage>
</organism>
<evidence type="ECO:0000313" key="2">
    <source>
        <dbReference type="Proteomes" id="UP000726737"/>
    </source>
</evidence>
<name>A0A9P6TZ09_9FUNG</name>
<dbReference type="Proteomes" id="UP000726737">
    <property type="component" value="Unassembled WGS sequence"/>
</dbReference>
<keyword evidence="2" id="KW-1185">Reference proteome</keyword>
<dbReference type="OrthoDB" id="2277177at2759"/>
<reference evidence="1" key="1">
    <citation type="journal article" date="2020" name="Fungal Divers.">
        <title>Resolving the Mortierellaceae phylogeny through synthesis of multi-gene phylogenetics and phylogenomics.</title>
        <authorList>
            <person name="Vandepol N."/>
            <person name="Liber J."/>
            <person name="Desiro A."/>
            <person name="Na H."/>
            <person name="Kennedy M."/>
            <person name="Barry K."/>
            <person name="Grigoriev I.V."/>
            <person name="Miller A.N."/>
            <person name="O'Donnell K."/>
            <person name="Stajich J.E."/>
            <person name="Bonito G."/>
        </authorList>
    </citation>
    <scope>NUCLEOTIDE SEQUENCE</scope>
    <source>
        <strain evidence="1">KOD948</strain>
    </source>
</reference>
<comment type="caution">
    <text evidence="1">The sequence shown here is derived from an EMBL/GenBank/DDBJ whole genome shotgun (WGS) entry which is preliminary data.</text>
</comment>
<evidence type="ECO:0000313" key="1">
    <source>
        <dbReference type="EMBL" id="KAG0252095.1"/>
    </source>
</evidence>
<protein>
    <submittedName>
        <fullName evidence="1">Uncharacterized protein</fullName>
    </submittedName>
</protein>
<gene>
    <name evidence="1" type="ORF">BG011_007209</name>
</gene>
<proteinExistence type="predicted"/>